<protein>
    <submittedName>
        <fullName evidence="1">Uncharacterized protein</fullName>
    </submittedName>
</protein>
<accession>A0A7D7LT21</accession>
<reference evidence="2" key="1">
    <citation type="submission" date="2020-07" db="EMBL/GenBank/DDBJ databases">
        <title>novel species isolated from the respiratory tract of Marmot.</title>
        <authorList>
            <person name="Zhang G."/>
        </authorList>
    </citation>
    <scope>NUCLEOTIDE SEQUENCE [LARGE SCALE GENOMIC DNA]</scope>
    <source>
        <strain evidence="2">686</strain>
    </source>
</reference>
<name>A0A7D7LT21_9ACTN</name>
<dbReference type="Proteomes" id="UP000515663">
    <property type="component" value="Chromosome"/>
</dbReference>
<gene>
    <name evidence="1" type="ORF">H1R19_18345</name>
</gene>
<evidence type="ECO:0000313" key="1">
    <source>
        <dbReference type="EMBL" id="QMT00821.1"/>
    </source>
</evidence>
<proteinExistence type="predicted"/>
<dbReference type="RefSeq" id="WP_219849762.1">
    <property type="nucleotide sequence ID" value="NZ_CP059491.1"/>
</dbReference>
<evidence type="ECO:0000313" key="2">
    <source>
        <dbReference type="Proteomes" id="UP000515663"/>
    </source>
</evidence>
<dbReference type="EMBL" id="CP059491">
    <property type="protein sequence ID" value="QMT00821.1"/>
    <property type="molecule type" value="Genomic_DNA"/>
</dbReference>
<dbReference type="AlphaFoldDB" id="A0A7D7LT21"/>
<keyword evidence="2" id="KW-1185">Reference proteome</keyword>
<organism evidence="1 2">
    <name type="scientific">Gordonia jinghuaiqii</name>
    <dbReference type="NCBI Taxonomy" id="2758710"/>
    <lineage>
        <taxon>Bacteria</taxon>
        <taxon>Bacillati</taxon>
        <taxon>Actinomycetota</taxon>
        <taxon>Actinomycetes</taxon>
        <taxon>Mycobacteriales</taxon>
        <taxon>Gordoniaceae</taxon>
        <taxon>Gordonia</taxon>
    </lineage>
</organism>
<sequence>MRFPEIACTPDTLTVQTFKVRDEIAWADVEAIEPSASGNSMAILVEPRDGAKVAVEVFYRGPFAPSPEAPIVSVVDLFPTGPEALLDFLRYYLDRPESRAELGNGRAVERLQQ</sequence>
<dbReference type="KEGG" id="gji:H1R19_18345"/>